<dbReference type="EMBL" id="JAUKUA010000006">
    <property type="protein sequence ID" value="KAK0708448.1"/>
    <property type="molecule type" value="Genomic_DNA"/>
</dbReference>
<protein>
    <submittedName>
        <fullName evidence="2">Uncharacterized protein</fullName>
    </submittedName>
</protein>
<accession>A0AA40A3E0</accession>
<evidence type="ECO:0000313" key="3">
    <source>
        <dbReference type="Proteomes" id="UP001172102"/>
    </source>
</evidence>
<reference evidence="2" key="1">
    <citation type="submission" date="2023-06" db="EMBL/GenBank/DDBJ databases">
        <title>Genome-scale phylogeny and comparative genomics of the fungal order Sordariales.</title>
        <authorList>
            <consortium name="Lawrence Berkeley National Laboratory"/>
            <person name="Hensen N."/>
            <person name="Bonometti L."/>
            <person name="Westerberg I."/>
            <person name="Brannstrom I.O."/>
            <person name="Guillou S."/>
            <person name="Cros-Aarteil S."/>
            <person name="Calhoun S."/>
            <person name="Haridas S."/>
            <person name="Kuo A."/>
            <person name="Mondo S."/>
            <person name="Pangilinan J."/>
            <person name="Riley R."/>
            <person name="Labutti K."/>
            <person name="Andreopoulos B."/>
            <person name="Lipzen A."/>
            <person name="Chen C."/>
            <person name="Yanf M."/>
            <person name="Daum C."/>
            <person name="Ng V."/>
            <person name="Clum A."/>
            <person name="Steindorff A."/>
            <person name="Ohm R."/>
            <person name="Martin F."/>
            <person name="Silar P."/>
            <person name="Natvig D."/>
            <person name="Lalanne C."/>
            <person name="Gautier V."/>
            <person name="Ament-Velasquez S.L."/>
            <person name="Kruys A."/>
            <person name="Hutchinson M.I."/>
            <person name="Powell A.J."/>
            <person name="Barry K."/>
            <person name="Miller A.N."/>
            <person name="Grigoriev I.V."/>
            <person name="Debuchy R."/>
            <person name="Gladieux P."/>
            <person name="Thoren M.H."/>
            <person name="Johannesson H."/>
        </authorList>
    </citation>
    <scope>NUCLEOTIDE SEQUENCE</scope>
    <source>
        <strain evidence="2">SMH4607-1</strain>
    </source>
</reference>
<evidence type="ECO:0000256" key="1">
    <source>
        <dbReference type="SAM" id="MobiDB-lite"/>
    </source>
</evidence>
<name>A0AA40A3E0_9PEZI</name>
<comment type="caution">
    <text evidence="2">The sequence shown here is derived from an EMBL/GenBank/DDBJ whole genome shotgun (WGS) entry which is preliminary data.</text>
</comment>
<feature type="region of interest" description="Disordered" evidence="1">
    <location>
        <begin position="68"/>
        <end position="98"/>
    </location>
</feature>
<keyword evidence="3" id="KW-1185">Reference proteome</keyword>
<evidence type="ECO:0000313" key="2">
    <source>
        <dbReference type="EMBL" id="KAK0708448.1"/>
    </source>
</evidence>
<feature type="compositionally biased region" description="Polar residues" evidence="1">
    <location>
        <begin position="145"/>
        <end position="163"/>
    </location>
</feature>
<feature type="region of interest" description="Disordered" evidence="1">
    <location>
        <begin position="126"/>
        <end position="171"/>
    </location>
</feature>
<gene>
    <name evidence="2" type="ORF">B0H67DRAFT_672471</name>
</gene>
<dbReference type="AlphaFoldDB" id="A0AA40A3E0"/>
<organism evidence="2 3">
    <name type="scientific">Lasiosphaeris hirsuta</name>
    <dbReference type="NCBI Taxonomy" id="260670"/>
    <lineage>
        <taxon>Eukaryota</taxon>
        <taxon>Fungi</taxon>
        <taxon>Dikarya</taxon>
        <taxon>Ascomycota</taxon>
        <taxon>Pezizomycotina</taxon>
        <taxon>Sordariomycetes</taxon>
        <taxon>Sordariomycetidae</taxon>
        <taxon>Sordariales</taxon>
        <taxon>Lasiosphaeriaceae</taxon>
        <taxon>Lasiosphaeris</taxon>
    </lineage>
</organism>
<sequence>MSSNSRKTNSSYYCFNGVPYNQQAPGAQTWMYAEEARRQQAKVELEKLLEGRQKPRYPSSFWNHQKEVTLSTPGSVGPHGKTVWEHHPLIPGQNEPWREGAAGAVRSVWTRGDAENFDVIVHDKSRGFTKRKTPKFANAKYHSALPTQPENQQQQDARQTNTAVRVPPDNE</sequence>
<proteinExistence type="predicted"/>
<dbReference type="Proteomes" id="UP001172102">
    <property type="component" value="Unassembled WGS sequence"/>
</dbReference>